<dbReference type="EMBL" id="CP000949">
    <property type="protein sequence ID" value="ACA70696.1"/>
    <property type="molecule type" value="Genomic_DNA"/>
</dbReference>
<sequence>MTTDILSPARHVIGSQYVESVKPYILELTGLMTAAGPRDITTMDIRSDRVLINVDTAGTIEGLRIS</sequence>
<dbReference type="HOGENOM" id="CLU_191517_0_0_6"/>
<dbReference type="OrthoDB" id="6966003at2"/>
<dbReference type="Gene3D" id="3.30.10.10">
    <property type="entry name" value="Trypsin Inhibitor V, subunit A"/>
    <property type="match status" value="1"/>
</dbReference>
<protein>
    <recommendedName>
        <fullName evidence="2">Peptidase inhibitor I78 family protein</fullName>
    </recommendedName>
</protein>
<organism evidence="1">
    <name type="scientific">Pseudomonas putida (strain W619)</name>
    <dbReference type="NCBI Taxonomy" id="390235"/>
    <lineage>
        <taxon>Bacteria</taxon>
        <taxon>Pseudomonadati</taxon>
        <taxon>Pseudomonadota</taxon>
        <taxon>Gammaproteobacteria</taxon>
        <taxon>Pseudomonadales</taxon>
        <taxon>Pseudomonadaceae</taxon>
        <taxon>Pseudomonas</taxon>
    </lineage>
</organism>
<accession>B1J4M5</accession>
<dbReference type="AlphaFoldDB" id="B1J4M5"/>
<reference evidence="1" key="1">
    <citation type="submission" date="2008-02" db="EMBL/GenBank/DDBJ databases">
        <title>Complete sequence of Psuedomonas putida W619.</title>
        <authorList>
            <consortium name="US DOE Joint Genome Institute"/>
            <person name="Copeland A."/>
            <person name="Lucas S."/>
            <person name="Lapidus A."/>
            <person name="Barry K."/>
            <person name="Detter J.C."/>
            <person name="Glavina del Rio T."/>
            <person name="Dalin E."/>
            <person name="Tice H."/>
            <person name="Pitluck S."/>
            <person name="Chain P."/>
            <person name="Malfatti S."/>
            <person name="Shin M."/>
            <person name="Vergez L."/>
            <person name="Schmutz J."/>
            <person name="Larimer F."/>
            <person name="Land M."/>
            <person name="Hauser L."/>
            <person name="Kyrpides N."/>
            <person name="Kim E."/>
            <person name="Taghavi S."/>
            <person name="Vangronsveld D."/>
            <person name="van der Lelie D."/>
            <person name="Richardson P."/>
        </authorList>
    </citation>
    <scope>NUCLEOTIDE SEQUENCE</scope>
    <source>
        <strain evidence="1">W619</strain>
    </source>
</reference>
<proteinExistence type="predicted"/>
<name>B1J4M5_PSEPW</name>
<gene>
    <name evidence="1" type="ordered locus">PputW619_0190</name>
</gene>
<dbReference type="KEGG" id="ppw:PputW619_0190"/>
<evidence type="ECO:0008006" key="2">
    <source>
        <dbReference type="Google" id="ProtNLM"/>
    </source>
</evidence>
<evidence type="ECO:0000313" key="1">
    <source>
        <dbReference type="EMBL" id="ACA70696.1"/>
    </source>
</evidence>